<keyword evidence="5 6" id="KW-0456">Lyase</keyword>
<evidence type="ECO:0000256" key="4">
    <source>
        <dbReference type="ARBA" id="ARBA00023211"/>
    </source>
</evidence>
<name>A0A8T4GG53_9EURY</name>
<dbReference type="GO" id="GO:0005829">
    <property type="term" value="C:cytosol"/>
    <property type="evidence" value="ECO:0007669"/>
    <property type="project" value="TreeGrafter"/>
</dbReference>
<dbReference type="OrthoDB" id="25735at2157"/>
<comment type="subunit">
    <text evidence="6">Homodimer.</text>
</comment>
<feature type="region of interest" description="Disordered" evidence="7">
    <location>
        <begin position="1"/>
        <end position="43"/>
    </location>
</feature>
<keyword evidence="3 6" id="KW-0460">Magnesium</keyword>
<comment type="cofactor">
    <cofactor evidence="6">
        <name>Mg(2+)</name>
        <dbReference type="ChEBI" id="CHEBI:18420"/>
    </cofactor>
    <cofactor evidence="6">
        <name>Mn(2+)</name>
        <dbReference type="ChEBI" id="CHEBI:29035"/>
    </cofactor>
    <text evidence="6">Binds 2 divalent metal cations per subunit. Magnesium or manganese.</text>
</comment>
<keyword evidence="2 6" id="KW-0479">Metal-binding</keyword>
<dbReference type="Pfam" id="PF00926">
    <property type="entry name" value="DHBP_synthase"/>
    <property type="match status" value="1"/>
</dbReference>
<dbReference type="AlphaFoldDB" id="A0A8T4GG53"/>
<gene>
    <name evidence="8" type="ORF">J2751_002161</name>
</gene>
<accession>A0A8T4GG53</accession>
<comment type="function">
    <text evidence="6">Catalyzes the conversion of D-ribulose 5-phosphate to formate and 3,4-dihydroxy-2-butanone 4-phosphate.</text>
</comment>
<dbReference type="SUPFAM" id="SSF55821">
    <property type="entry name" value="YrdC/RibB"/>
    <property type="match status" value="1"/>
</dbReference>
<dbReference type="Gene3D" id="3.90.870.10">
    <property type="entry name" value="DHBP synthase"/>
    <property type="match status" value="1"/>
</dbReference>
<organism evidence="8 9">
    <name type="scientific">Halorubrum alkaliphilum</name>
    <dbReference type="NCBI Taxonomy" id="261290"/>
    <lineage>
        <taxon>Archaea</taxon>
        <taxon>Methanobacteriati</taxon>
        <taxon>Methanobacteriota</taxon>
        <taxon>Stenosarchaea group</taxon>
        <taxon>Halobacteria</taxon>
        <taxon>Halobacteriales</taxon>
        <taxon>Haloferacaceae</taxon>
        <taxon>Halorubrum</taxon>
    </lineage>
</organism>
<evidence type="ECO:0000256" key="1">
    <source>
        <dbReference type="ARBA" id="ARBA00022619"/>
    </source>
</evidence>
<evidence type="ECO:0000256" key="2">
    <source>
        <dbReference type="ARBA" id="ARBA00022723"/>
    </source>
</evidence>
<dbReference type="RefSeq" id="WP_209485869.1">
    <property type="nucleotide sequence ID" value="NZ_JAGGKQ010000016.1"/>
</dbReference>
<evidence type="ECO:0000313" key="9">
    <source>
        <dbReference type="Proteomes" id="UP000823588"/>
    </source>
</evidence>
<comment type="catalytic activity">
    <reaction evidence="6">
        <text>D-ribulose 5-phosphate = (2S)-2-hydroxy-3-oxobutyl phosphate + formate + H(+)</text>
        <dbReference type="Rhea" id="RHEA:18457"/>
        <dbReference type="ChEBI" id="CHEBI:15378"/>
        <dbReference type="ChEBI" id="CHEBI:15740"/>
        <dbReference type="ChEBI" id="CHEBI:58121"/>
        <dbReference type="ChEBI" id="CHEBI:58830"/>
        <dbReference type="EC" id="4.1.99.12"/>
    </reaction>
</comment>
<keyword evidence="9" id="KW-1185">Reference proteome</keyword>
<comment type="caution">
    <text evidence="8">The sequence shown here is derived from an EMBL/GenBank/DDBJ whole genome shotgun (WGS) entry which is preliminary data.</text>
</comment>
<keyword evidence="4 6" id="KW-0464">Manganese</keyword>
<dbReference type="InterPro" id="IPR017945">
    <property type="entry name" value="DHBP_synth_RibB-like_a/b_dom"/>
</dbReference>
<comment type="pathway">
    <text evidence="6">Cofactor biosynthesis; riboflavin biosynthesis; 2-hydroxy-3-oxobutyl phosphate from D-ribulose 5-phosphate: step 1/1.</text>
</comment>
<evidence type="ECO:0000256" key="7">
    <source>
        <dbReference type="SAM" id="MobiDB-lite"/>
    </source>
</evidence>
<dbReference type="PANTHER" id="PTHR21327:SF46">
    <property type="entry name" value="3,4-DIHYDROXY-2-BUTANONE 4-PHOSPHATE SYNTHASE"/>
    <property type="match status" value="1"/>
</dbReference>
<dbReference type="EC" id="4.1.99.12" evidence="6"/>
<dbReference type="GO" id="GO:0046872">
    <property type="term" value="F:metal ion binding"/>
    <property type="evidence" value="ECO:0007669"/>
    <property type="project" value="UniProtKB-KW"/>
</dbReference>
<dbReference type="Proteomes" id="UP000823588">
    <property type="component" value="Unassembled WGS sequence"/>
</dbReference>
<dbReference type="PANTHER" id="PTHR21327">
    <property type="entry name" value="GTP CYCLOHYDROLASE II-RELATED"/>
    <property type="match status" value="1"/>
</dbReference>
<evidence type="ECO:0000313" key="8">
    <source>
        <dbReference type="EMBL" id="MBP1923123.1"/>
    </source>
</evidence>
<evidence type="ECO:0000256" key="3">
    <source>
        <dbReference type="ARBA" id="ARBA00022842"/>
    </source>
</evidence>
<dbReference type="InterPro" id="IPR000422">
    <property type="entry name" value="DHBP_synthase_RibB"/>
</dbReference>
<comment type="similarity">
    <text evidence="6">Belongs to the DHBP synthase family.</text>
</comment>
<evidence type="ECO:0000256" key="6">
    <source>
        <dbReference type="RuleBase" id="RU003843"/>
    </source>
</evidence>
<reference evidence="8" key="1">
    <citation type="submission" date="2021-03" db="EMBL/GenBank/DDBJ databases">
        <title>Genomic Encyclopedia of Type Strains, Phase IV (KMG-IV): sequencing the most valuable type-strain genomes for metagenomic binning, comparative biology and taxonomic classification.</title>
        <authorList>
            <person name="Goeker M."/>
        </authorList>
    </citation>
    <scope>NUCLEOTIDE SEQUENCE</scope>
    <source>
        <strain evidence="8">DSM 23564</strain>
    </source>
</reference>
<keyword evidence="1 6" id="KW-0686">Riboflavin biosynthesis</keyword>
<dbReference type="NCBIfam" id="TIGR00506">
    <property type="entry name" value="ribB"/>
    <property type="match status" value="1"/>
</dbReference>
<dbReference type="EMBL" id="JAGGKQ010000016">
    <property type="protein sequence ID" value="MBP1923123.1"/>
    <property type="molecule type" value="Genomic_DNA"/>
</dbReference>
<evidence type="ECO:0000256" key="5">
    <source>
        <dbReference type="ARBA" id="ARBA00023239"/>
    </source>
</evidence>
<proteinExistence type="inferred from homology"/>
<sequence length="263" mass="26832">MRADADADDVDRSGTPTGPGDADDDAGTGDGEAGTGTAAGEDAGTAVDRALTAFRAGEPVCVHDFADREGETDLMYPASAVDEAAVAHMRNDAGGLICVAVTDPVADAFGLPFLADALDHPAVDDDPAYDDRSSFSLPVNHRETFTGITDADRALTITEVANAANAAAADPGAYSPEEFAASFRAPGHVHVLRGARSGLNDRVGHTELGLALAEAVDSAPAAVVCEMLDDETGDALAPEDAAAYAARHDIPYVEGAALVEALR</sequence>
<protein>
    <recommendedName>
        <fullName evidence="6">3,4-dihydroxy-2-butanone 4-phosphate synthase</fullName>
        <shortName evidence="6">DHBP synthase</shortName>
        <ecNumber evidence="6">4.1.99.12</ecNumber>
    </recommendedName>
</protein>
<dbReference type="GO" id="GO:0008686">
    <property type="term" value="F:3,4-dihydroxy-2-butanone-4-phosphate synthase activity"/>
    <property type="evidence" value="ECO:0007669"/>
    <property type="project" value="UniProtKB-EC"/>
</dbReference>
<dbReference type="GO" id="GO:0009231">
    <property type="term" value="P:riboflavin biosynthetic process"/>
    <property type="evidence" value="ECO:0007669"/>
    <property type="project" value="UniProtKB-KW"/>
</dbReference>